<feature type="transmembrane region" description="Helical" evidence="9">
    <location>
        <begin position="548"/>
        <end position="570"/>
    </location>
</feature>
<accession>A0A0G4F6F2</accession>
<keyword evidence="12" id="KW-1185">Reference proteome</keyword>
<feature type="region of interest" description="Disordered" evidence="8">
    <location>
        <begin position="1"/>
        <end position="132"/>
    </location>
</feature>
<feature type="transmembrane region" description="Helical" evidence="9">
    <location>
        <begin position="378"/>
        <end position="400"/>
    </location>
</feature>
<dbReference type="EMBL" id="CDMY01000382">
    <property type="protein sequence ID" value="CEM07994.1"/>
    <property type="molecule type" value="Genomic_DNA"/>
</dbReference>
<keyword evidence="2" id="KW-0813">Transport</keyword>
<gene>
    <name evidence="11" type="ORF">Vbra_8860</name>
</gene>
<dbReference type="OrthoDB" id="44789at2759"/>
<evidence type="ECO:0000256" key="8">
    <source>
        <dbReference type="SAM" id="MobiDB-lite"/>
    </source>
</evidence>
<evidence type="ECO:0000313" key="11">
    <source>
        <dbReference type="EMBL" id="CEM07994.1"/>
    </source>
</evidence>
<evidence type="ECO:0000256" key="1">
    <source>
        <dbReference type="ARBA" id="ARBA00004141"/>
    </source>
</evidence>
<dbReference type="Gene3D" id="3.10.580.20">
    <property type="match status" value="1"/>
</dbReference>
<feature type="transmembrane region" description="Helical" evidence="9">
    <location>
        <begin position="434"/>
        <end position="458"/>
    </location>
</feature>
<organism evidence="11 12">
    <name type="scientific">Vitrella brassicaformis (strain CCMP3155)</name>
    <dbReference type="NCBI Taxonomy" id="1169540"/>
    <lineage>
        <taxon>Eukaryota</taxon>
        <taxon>Sar</taxon>
        <taxon>Alveolata</taxon>
        <taxon>Colpodellida</taxon>
        <taxon>Vitrellaceae</taxon>
        <taxon>Vitrella</taxon>
    </lineage>
</organism>
<dbReference type="CDD" id="cd03684">
    <property type="entry name" value="ClC_3_like"/>
    <property type="match status" value="1"/>
</dbReference>
<feature type="compositionally biased region" description="Polar residues" evidence="8">
    <location>
        <begin position="9"/>
        <end position="20"/>
    </location>
</feature>
<evidence type="ECO:0000256" key="7">
    <source>
        <dbReference type="ARBA" id="ARBA00023214"/>
    </source>
</evidence>
<dbReference type="InterPro" id="IPR001807">
    <property type="entry name" value="ClC"/>
</dbReference>
<dbReference type="AlphaFoldDB" id="A0A0G4F6F2"/>
<feature type="compositionally biased region" description="Acidic residues" evidence="8">
    <location>
        <begin position="119"/>
        <end position="132"/>
    </location>
</feature>
<evidence type="ECO:0000259" key="10">
    <source>
        <dbReference type="Pfam" id="PF00571"/>
    </source>
</evidence>
<evidence type="ECO:0000256" key="2">
    <source>
        <dbReference type="ARBA" id="ARBA00022448"/>
    </source>
</evidence>
<dbReference type="SUPFAM" id="SSF81340">
    <property type="entry name" value="Clc chloride channel"/>
    <property type="match status" value="1"/>
</dbReference>
<dbReference type="PANTHER" id="PTHR45711:SF6">
    <property type="entry name" value="CHLORIDE CHANNEL PROTEIN"/>
    <property type="match status" value="1"/>
</dbReference>
<evidence type="ECO:0000256" key="3">
    <source>
        <dbReference type="ARBA" id="ARBA00022692"/>
    </source>
</evidence>
<sequence>MDSDRPLLRTSQDNDNQSDVLPTHSRQTQRSTRSTTRHAPRPANRKDYDSLITLSDSDTDEQDKQQGRHTPAPQSLGAPAMMTDTSPPGEHGDPTARSPLPLSATDIGPEGQIGRPGLEPDEPQPPMDEEETAEMLPRSTTQAAVGQWRQHFVNSVLRADRVSPTTSPRIREMFYHHEEEAHVPTRTSSQDFATVDWRHDRVAYARRQQELEHFQGFCATCRVYLVKAEGWIFCAAIGFMAAVSAAYIEVAGAYFADLRIGICRGMFWMDRRYCCGSDFAVDFAHNRCLKESEDVIDHHDHPNEFDHTSWLSWATVLGINEHNYLAAYLADYLVYVIIAIVMACIAAWLVRSYAKAASGSGIPEVKTILGGFVMKGTLGAWTLAIKCVGLGLAVASGLALGKEGPLVHVACCWANLLSRLSLKYHDNEMKKRELISAAAAAGVSVAFGAPLGGVLFSLEEVSTYFPPKTLWKSFFCAVVAALTLKWIDPRSTGALTMFQIDYISLLGTYQIIELIPFALLGLMGGLLGALFIHLNIRWSASKRNNPTIQASPVLEMMILTLCTAVINYLLPMMRGPASVLLEQLFGRCGSTDNPDMFSMCSKSTDSFTEYDVDWGIFLSLFAVMVLRFVQAVFTFGSPVPAGLFIPSLTIGACFGRLVGLLMIRLNNAIPLIQECHKCIQPGIYAMVGAAAMLGGVTRMTISLVVIMFELTGGLSYIVPFMISVMISKWVGDAFFPGVYDCYIRLKGYPYLESSADVTFTARACDIMEDRLVVITLEGNTIASLQQKLTRYSFSGYPLVSTRKDMILLGYIASKDLANALDKALENPEVRGTTMCRFLKYSRVLGMMSAARARARAAAGATPLSVSFAGRAASVVMTPSPRQLPTAEDLVSYGGEPFVDLSDIVDEHIIQLVPETPLGQIYNMFRQLGLRFCLLTRHGKLEGILTKKTFLTHMELAHPADLPNIHTPLPYPTPNRRGRDTQIEVTADSPAHGPLVMTASSEQAPRIIVPPKLPTTYSTPAQLTARRERAATEAGTSLPQTTPPDMNGDGHLQESNGSSREDDRARLIDVETPPRDPRRQVSEPGSSRYGGSGGSGGGGGRQSDGDAPGNTKEGEP</sequence>
<evidence type="ECO:0000256" key="5">
    <source>
        <dbReference type="ARBA" id="ARBA00023065"/>
    </source>
</evidence>
<feature type="domain" description="CBS" evidence="10">
    <location>
        <begin position="901"/>
        <end position="952"/>
    </location>
</feature>
<comment type="subcellular location">
    <subcellularLocation>
        <location evidence="1">Membrane</location>
        <topology evidence="1">Multi-pass membrane protein</topology>
    </subcellularLocation>
</comment>
<dbReference type="PANTHER" id="PTHR45711">
    <property type="entry name" value="CHLORIDE CHANNEL PROTEIN"/>
    <property type="match status" value="1"/>
</dbReference>
<feature type="transmembrane region" description="Helical" evidence="9">
    <location>
        <begin position="683"/>
        <end position="706"/>
    </location>
</feature>
<keyword evidence="3 9" id="KW-0812">Transmembrane</keyword>
<dbReference type="GO" id="GO:0005769">
    <property type="term" value="C:early endosome"/>
    <property type="evidence" value="ECO:0007669"/>
    <property type="project" value="TreeGrafter"/>
</dbReference>
<name>A0A0G4F6F2_VITBC</name>
<dbReference type="Gene3D" id="1.10.3080.10">
    <property type="entry name" value="Clc chloride channel"/>
    <property type="match status" value="1"/>
</dbReference>
<dbReference type="VEuPathDB" id="CryptoDB:Vbra_8860"/>
<evidence type="ECO:0000313" key="12">
    <source>
        <dbReference type="Proteomes" id="UP000041254"/>
    </source>
</evidence>
<feature type="transmembrane region" description="Helical" evidence="9">
    <location>
        <begin position="230"/>
        <end position="248"/>
    </location>
</feature>
<feature type="compositionally biased region" description="Polar residues" evidence="8">
    <location>
        <begin position="1034"/>
        <end position="1043"/>
    </location>
</feature>
<dbReference type="PRINTS" id="PR00762">
    <property type="entry name" value="CLCHANNEL"/>
</dbReference>
<evidence type="ECO:0000256" key="4">
    <source>
        <dbReference type="ARBA" id="ARBA00022989"/>
    </source>
</evidence>
<keyword evidence="6 9" id="KW-0472">Membrane</keyword>
<protein>
    <recommendedName>
        <fullName evidence="10">CBS domain-containing protein</fullName>
    </recommendedName>
</protein>
<dbReference type="InterPro" id="IPR000644">
    <property type="entry name" value="CBS_dom"/>
</dbReference>
<feature type="transmembrane region" description="Helical" evidence="9">
    <location>
        <begin position="614"/>
        <end position="636"/>
    </location>
</feature>
<dbReference type="GO" id="GO:0005247">
    <property type="term" value="F:voltage-gated chloride channel activity"/>
    <property type="evidence" value="ECO:0007669"/>
    <property type="project" value="TreeGrafter"/>
</dbReference>
<feature type="transmembrane region" description="Helical" evidence="9">
    <location>
        <begin position="332"/>
        <end position="350"/>
    </location>
</feature>
<feature type="compositionally biased region" description="Low complexity" evidence="8">
    <location>
        <begin position="23"/>
        <end position="34"/>
    </location>
</feature>
<dbReference type="SUPFAM" id="SSF54631">
    <property type="entry name" value="CBS-domain pair"/>
    <property type="match status" value="1"/>
</dbReference>
<feature type="transmembrane region" description="Helical" evidence="9">
    <location>
        <begin position="518"/>
        <end position="536"/>
    </location>
</feature>
<feature type="compositionally biased region" description="Gly residues" evidence="8">
    <location>
        <begin position="1087"/>
        <end position="1101"/>
    </location>
</feature>
<dbReference type="Pfam" id="PF00654">
    <property type="entry name" value="Voltage_CLC"/>
    <property type="match status" value="1"/>
</dbReference>
<dbReference type="GO" id="GO:0005794">
    <property type="term" value="C:Golgi apparatus"/>
    <property type="evidence" value="ECO:0007669"/>
    <property type="project" value="TreeGrafter"/>
</dbReference>
<dbReference type="Pfam" id="PF00571">
    <property type="entry name" value="CBS"/>
    <property type="match status" value="1"/>
</dbReference>
<feature type="transmembrane region" description="Helical" evidence="9">
    <location>
        <begin position="643"/>
        <end position="663"/>
    </location>
</feature>
<keyword evidence="4 9" id="KW-1133">Transmembrane helix</keyword>
<reference evidence="11 12" key="1">
    <citation type="submission" date="2014-11" db="EMBL/GenBank/DDBJ databases">
        <authorList>
            <person name="Zhu J."/>
            <person name="Qi W."/>
            <person name="Song R."/>
        </authorList>
    </citation>
    <scope>NUCLEOTIDE SEQUENCE [LARGE SCALE GENOMIC DNA]</scope>
</reference>
<dbReference type="Proteomes" id="UP000041254">
    <property type="component" value="Unassembled WGS sequence"/>
</dbReference>
<keyword evidence="5" id="KW-0406">Ion transport</keyword>
<proteinExistence type="predicted"/>
<feature type="region of interest" description="Disordered" evidence="8">
    <location>
        <begin position="1005"/>
        <end position="1115"/>
    </location>
</feature>
<dbReference type="InParanoid" id="A0A0G4F6F2"/>
<dbReference type="GO" id="GO:0005886">
    <property type="term" value="C:plasma membrane"/>
    <property type="evidence" value="ECO:0007669"/>
    <property type="project" value="TreeGrafter"/>
</dbReference>
<feature type="transmembrane region" description="Helical" evidence="9">
    <location>
        <begin position="713"/>
        <end position="731"/>
    </location>
</feature>
<dbReference type="InterPro" id="IPR046342">
    <property type="entry name" value="CBS_dom_sf"/>
</dbReference>
<evidence type="ECO:0000256" key="6">
    <source>
        <dbReference type="ARBA" id="ARBA00023136"/>
    </source>
</evidence>
<dbReference type="OMA" id="MFLKINM"/>
<dbReference type="InterPro" id="IPR014743">
    <property type="entry name" value="Cl-channel_core"/>
</dbReference>
<evidence type="ECO:0000256" key="9">
    <source>
        <dbReference type="SAM" id="Phobius"/>
    </source>
</evidence>
<keyword evidence="7" id="KW-0868">Chloride</keyword>
<feature type="compositionally biased region" description="Basic and acidic residues" evidence="8">
    <location>
        <begin position="1058"/>
        <end position="1080"/>
    </location>
</feature>